<organism evidence="1 2">
    <name type="scientific">Cellulomonas septica</name>
    <dbReference type="NCBI Taxonomy" id="285080"/>
    <lineage>
        <taxon>Bacteria</taxon>
        <taxon>Bacillati</taxon>
        <taxon>Actinomycetota</taxon>
        <taxon>Actinomycetes</taxon>
        <taxon>Micrococcales</taxon>
        <taxon>Cellulomonadaceae</taxon>
        <taxon>Cellulomonas</taxon>
    </lineage>
</organism>
<evidence type="ECO:0000313" key="1">
    <source>
        <dbReference type="EMBL" id="NKY39220.1"/>
    </source>
</evidence>
<name>A0ABX1JY04_9CELL</name>
<accession>A0ABX1JY04</accession>
<gene>
    <name evidence="1" type="ORF">HGA02_06630</name>
</gene>
<dbReference type="EMBL" id="JAAXOY010000117">
    <property type="protein sequence ID" value="NKY39220.1"/>
    <property type="molecule type" value="Genomic_DNA"/>
</dbReference>
<comment type="caution">
    <text evidence="1">The sequence shown here is derived from an EMBL/GenBank/DDBJ whole genome shotgun (WGS) entry which is preliminary data.</text>
</comment>
<keyword evidence="2" id="KW-1185">Reference proteome</keyword>
<sequence length="149" mass="15827">MDGPEPAAGPVVPLVRPALAGARIGPADAPQPAPSDPTAQPFSVAAAFEYDGVVTIRAARAREVPLVLSTVDQRQYGTWAYHVAWQPPDSTELLQEQPSQLHLIARSRVTPSVARVAATLWRVAGGTVVDSGGFVVTPDELTDRARDLR</sequence>
<evidence type="ECO:0000313" key="2">
    <source>
        <dbReference type="Proteomes" id="UP000777774"/>
    </source>
</evidence>
<protein>
    <submittedName>
        <fullName evidence="1">Uncharacterized protein</fullName>
    </submittedName>
</protein>
<proteinExistence type="predicted"/>
<dbReference type="Proteomes" id="UP000777774">
    <property type="component" value="Unassembled WGS sequence"/>
</dbReference>
<reference evidence="1 2" key="1">
    <citation type="submission" date="2020-04" db="EMBL/GenBank/DDBJ databases">
        <title>MicrobeNet Type strains.</title>
        <authorList>
            <person name="Nicholson A.C."/>
        </authorList>
    </citation>
    <scope>NUCLEOTIDE SEQUENCE [LARGE SCALE GENOMIC DNA]</scope>
    <source>
        <strain evidence="1 2">ATCC BAA-787</strain>
    </source>
</reference>